<dbReference type="GO" id="GO:0140359">
    <property type="term" value="F:ABC-type transporter activity"/>
    <property type="evidence" value="ECO:0007669"/>
    <property type="project" value="InterPro"/>
</dbReference>
<dbReference type="FunFam" id="3.40.50.300:FF:000059">
    <property type="entry name" value="ABC transporter G family member 40"/>
    <property type="match status" value="1"/>
</dbReference>
<dbReference type="Gene3D" id="3.40.50.300">
    <property type="entry name" value="P-loop containing nucleotide triphosphate hydrolases"/>
    <property type="match status" value="2"/>
</dbReference>
<evidence type="ECO:0000256" key="7">
    <source>
        <dbReference type="ARBA" id="ARBA00022840"/>
    </source>
</evidence>
<feature type="region of interest" description="Disordered" evidence="10">
    <location>
        <begin position="1"/>
        <end position="66"/>
    </location>
</feature>
<evidence type="ECO:0000313" key="14">
    <source>
        <dbReference type="Proteomes" id="UP000077202"/>
    </source>
</evidence>
<dbReference type="Proteomes" id="UP000077202">
    <property type="component" value="Unassembled WGS sequence"/>
</dbReference>
<evidence type="ECO:0000259" key="12">
    <source>
        <dbReference type="PROSITE" id="PS50893"/>
    </source>
</evidence>
<feature type="transmembrane region" description="Helical" evidence="11">
    <location>
        <begin position="1509"/>
        <end position="1532"/>
    </location>
</feature>
<evidence type="ECO:0000256" key="6">
    <source>
        <dbReference type="ARBA" id="ARBA00022741"/>
    </source>
</evidence>
<feature type="region of interest" description="Disordered" evidence="10">
    <location>
        <begin position="883"/>
        <end position="907"/>
    </location>
</feature>
<feature type="transmembrane region" description="Helical" evidence="11">
    <location>
        <begin position="1459"/>
        <end position="1478"/>
    </location>
</feature>
<feature type="compositionally biased region" description="Basic and acidic residues" evidence="10">
    <location>
        <begin position="888"/>
        <end position="897"/>
    </location>
</feature>
<feature type="transmembrane region" description="Helical" evidence="11">
    <location>
        <begin position="1287"/>
        <end position="1305"/>
    </location>
</feature>
<feature type="transmembrane region" description="Helical" evidence="11">
    <location>
        <begin position="718"/>
        <end position="740"/>
    </location>
</feature>
<feature type="transmembrane region" description="Helical" evidence="11">
    <location>
        <begin position="1397"/>
        <end position="1421"/>
    </location>
</feature>
<accession>A0A176W398</accession>
<keyword evidence="4 11" id="KW-0812">Transmembrane</keyword>
<evidence type="ECO:0000256" key="4">
    <source>
        <dbReference type="ARBA" id="ARBA00022692"/>
    </source>
</evidence>
<dbReference type="PANTHER" id="PTHR48040:SF28">
    <property type="entry name" value="ABC TRANSPORTER G FAMILY MEMBER 39-LIKE"/>
    <property type="match status" value="1"/>
</dbReference>
<dbReference type="InterPro" id="IPR003593">
    <property type="entry name" value="AAA+_ATPase"/>
</dbReference>
<feature type="transmembrane region" description="Helical" evidence="11">
    <location>
        <begin position="1427"/>
        <end position="1447"/>
    </location>
</feature>
<dbReference type="PANTHER" id="PTHR48040">
    <property type="entry name" value="PLEIOTROPIC DRUG RESISTANCE PROTEIN 1-LIKE ISOFORM X1"/>
    <property type="match status" value="1"/>
</dbReference>
<keyword evidence="3" id="KW-0813">Transport</keyword>
<dbReference type="CDD" id="cd03232">
    <property type="entry name" value="ABCG_PDR_domain2"/>
    <property type="match status" value="1"/>
</dbReference>
<dbReference type="InterPro" id="IPR034003">
    <property type="entry name" value="ABCG_PDR_2"/>
</dbReference>
<dbReference type="PROSITE" id="PS50893">
    <property type="entry name" value="ABC_TRANSPORTER_2"/>
    <property type="match status" value="2"/>
</dbReference>
<keyword evidence="8 11" id="KW-1133">Transmembrane helix</keyword>
<feature type="transmembrane region" description="Helical" evidence="11">
    <location>
        <begin position="670"/>
        <end position="687"/>
    </location>
</feature>
<dbReference type="InterPro" id="IPR027417">
    <property type="entry name" value="P-loop_NTPase"/>
</dbReference>
<proteinExistence type="inferred from homology"/>
<feature type="domain" description="ABC transporter" evidence="12">
    <location>
        <begin position="184"/>
        <end position="478"/>
    </location>
</feature>
<reference evidence="13" key="1">
    <citation type="submission" date="2016-03" db="EMBL/GenBank/DDBJ databases">
        <title>Mechanisms controlling the formation of the plant cell surface in tip-growing cells are functionally conserved among land plants.</title>
        <authorList>
            <person name="Honkanen S."/>
            <person name="Jones V.A."/>
            <person name="Morieri G."/>
            <person name="Champion C."/>
            <person name="Hetherington A.J."/>
            <person name="Kelly S."/>
            <person name="Saint-Marcoux D."/>
            <person name="Proust H."/>
            <person name="Prescott H."/>
            <person name="Dolan L."/>
        </authorList>
    </citation>
    <scope>NUCLEOTIDE SEQUENCE [LARGE SCALE GENOMIC DNA]</scope>
    <source>
        <tissue evidence="13">Whole gametophyte</tissue>
    </source>
</reference>
<dbReference type="InterPro" id="IPR013525">
    <property type="entry name" value="ABC2_TM"/>
</dbReference>
<keyword evidence="5" id="KW-0677">Repeat</keyword>
<gene>
    <name evidence="13" type="ORF">AXG93_4413s1090</name>
</gene>
<feature type="transmembrane region" description="Helical" evidence="11">
    <location>
        <begin position="694"/>
        <end position="712"/>
    </location>
</feature>
<dbReference type="FunFam" id="3.40.50.300:FF:000179">
    <property type="entry name" value="ABC transporter G family member 34"/>
    <property type="match status" value="1"/>
</dbReference>
<name>A0A176W398_MARPO</name>
<dbReference type="GO" id="GO:0016020">
    <property type="term" value="C:membrane"/>
    <property type="evidence" value="ECO:0007669"/>
    <property type="project" value="UniProtKB-SubCell"/>
</dbReference>
<feature type="transmembrane region" description="Helical" evidence="11">
    <location>
        <begin position="801"/>
        <end position="828"/>
    </location>
</feature>
<evidence type="ECO:0000256" key="2">
    <source>
        <dbReference type="ARBA" id="ARBA00006012"/>
    </source>
</evidence>
<evidence type="ECO:0000256" key="5">
    <source>
        <dbReference type="ARBA" id="ARBA00022737"/>
    </source>
</evidence>
<dbReference type="Pfam" id="PF19055">
    <property type="entry name" value="ABC2_membrane_7"/>
    <property type="match status" value="2"/>
</dbReference>
<comment type="caution">
    <text evidence="13">The sequence shown here is derived from an EMBL/GenBank/DDBJ whole genome shotgun (WGS) entry which is preliminary data.</text>
</comment>
<dbReference type="Pfam" id="PF14510">
    <property type="entry name" value="ABC_trans_N"/>
    <property type="match status" value="1"/>
</dbReference>
<evidence type="ECO:0000256" key="3">
    <source>
        <dbReference type="ARBA" id="ARBA00022448"/>
    </source>
</evidence>
<keyword evidence="14" id="KW-1185">Reference proteome</keyword>
<evidence type="ECO:0000256" key="9">
    <source>
        <dbReference type="ARBA" id="ARBA00023136"/>
    </source>
</evidence>
<dbReference type="InterPro" id="IPR029481">
    <property type="entry name" value="ABC_trans_N"/>
</dbReference>
<dbReference type="InterPro" id="IPR013581">
    <property type="entry name" value="PDR_assoc"/>
</dbReference>
<evidence type="ECO:0000256" key="8">
    <source>
        <dbReference type="ARBA" id="ARBA00022989"/>
    </source>
</evidence>
<organism evidence="13 14">
    <name type="scientific">Marchantia polymorpha subsp. ruderalis</name>
    <dbReference type="NCBI Taxonomy" id="1480154"/>
    <lineage>
        <taxon>Eukaryota</taxon>
        <taxon>Viridiplantae</taxon>
        <taxon>Streptophyta</taxon>
        <taxon>Embryophyta</taxon>
        <taxon>Marchantiophyta</taxon>
        <taxon>Marchantiopsida</taxon>
        <taxon>Marchantiidae</taxon>
        <taxon>Marchantiales</taxon>
        <taxon>Marchantiaceae</taxon>
        <taxon>Marchantia</taxon>
    </lineage>
</organism>
<sequence length="1539" mass="173724">MASVKPSSLGHETVEIQGGHHIGHSRRSSSSFGRSHRRSASIGGSARWTNFGPDQTFARGSERREDEIDDEEALRWAALEKLPTYDRIRTTILENMKGSRAYREQVDLRLMGKGGDHSQKLMQNLFNASSTEEDNEKFLRKLRARMDKVGVVLPNVEVRYKNLSIEAKAYVGGRSLPTLYNNFVNSLEAMATSLHLPVSEKATIPILREVNGIIKPGRLTLLLGPPASGKTSLLLALSGKLDKKLKVSGEVTYNGHTMNEFVPQKTSAYISQHDLHVAEMTVKETLEYSAKSQGIGTRYDLLAELIKREKELGIHPEPDIDFYMKATAMQEVASGVVSQYTLKILGLDICADTLVGDDMIRGISGGQKKRVTTGELAYPELNPCKRHGEMIVGPTKTLFMDEISTGLDSSTTFQIVKCLRDICHNMENTVVMSLLQPPPETFAHFDDIILLSEGQIAYHGPRENVLEFFEFCGFKCPERKGIADFLQEVTSRKDQEQYWSNKSRAYEFVPVKEFTEIFQTKFHVGVKLQRDLETPYDKSTSHKASLVTEKYTVSKRELLRINFEKEILLLKRNAFVSIFRVVQLSFVGLITMSTFFRTEMHRDSFADAQLYASAIFFGIIMVMFNGYVELSLTIARLPVFFKQRDLLFLPPWAFAIPKAVLNIPVSMYESLLWVIITYYTIGFAPSAQRFFKQLFLLFWVHSMSSALFRMIGGFCRTMVISNTGGTFSLLIIFVSGGFLIPKNLIKPWWIWAYWISPLSYIQNALNVNEFLSPQWSKPFGNSSVPAGVAFITSGGLYAESYWYWIAIGVMVGYTFLFNILFTLFLTYLDPIGEAQATVSEEELAEKHANLTGESSMSLQKSSIPRSIPRSLSSNVGHAKARRSLTISETERHHHTAEEGGVQMSHRVSMPRESFESRDSLNGVTAKRGMILPFKPLAISFNDVKYFVDMPAEMKQQGATDNRLQLLRSITGAFRPGVLTALVGVSGAGKTTLMDVLAGRKTGGYIEGDVRIAGFPKKQDTFARISGYCEQTDIHSPQVTVYESLIYSAWLRLSKDVDNETKFQFVQEVMDLVELTPLRNALVGLPGVTGLSTEQRKRLTIAVELVANPSIIFMDEPTSGLDARAAAIVMRTVRNTVDTGRTVVCTIHQPSIDIFEAFDELLLLKRGGQVIYAGPLGRRSHRLVEYFEAIPGVQKIKEGYNPATWMLEVSSESVEMKLGVDFAEVYQKSSLYQRNKALVEELSRPADNAEDLYFPTQYAQGFFSQVSSLLWKQHLTYWRMPSYNNVRYVYTVVSSLAVGTMFWLIGHKRNTQVALYSIMGGMYGSTMFQGVNNSSTVQPVVATERTVFYRERAAGMYSAVPYAISQVLIEIPYCIIQSVIFCLITYSMMGLEWTAVKFFWYLFFIFFTFLYFTYYGMVAVGITPNQQIAMIVSTLFYGFFNLFAGFLIPRNRIPIWYRWYYWANPLSYTLYGIMVSQFGDVTTPLITTDGQVTDVRGFVKSSFGFEHSLLWLPALMVVLLTVVFASVFMLAILRLNFQTR</sequence>
<dbReference type="SUPFAM" id="SSF52540">
    <property type="entry name" value="P-loop containing nucleoside triphosphate hydrolases"/>
    <property type="match status" value="2"/>
</dbReference>
<dbReference type="Pfam" id="PF00005">
    <property type="entry name" value="ABC_tran"/>
    <property type="match status" value="2"/>
</dbReference>
<comment type="similarity">
    <text evidence="2">Belongs to the ABC transporter superfamily. ABCG family. PDR (TC 3.A.1.205) subfamily.</text>
</comment>
<dbReference type="InterPro" id="IPR043926">
    <property type="entry name" value="ABCG_dom"/>
</dbReference>
<evidence type="ECO:0000256" key="11">
    <source>
        <dbReference type="SAM" id="Phobius"/>
    </source>
</evidence>
<protein>
    <recommendedName>
        <fullName evidence="12">ABC transporter domain-containing protein</fullName>
    </recommendedName>
</protein>
<dbReference type="SMART" id="SM00382">
    <property type="entry name" value="AAA"/>
    <property type="match status" value="2"/>
</dbReference>
<evidence type="ECO:0000256" key="10">
    <source>
        <dbReference type="SAM" id="MobiDB-lite"/>
    </source>
</evidence>
<feature type="transmembrane region" description="Helical" evidence="11">
    <location>
        <begin position="574"/>
        <end position="596"/>
    </location>
</feature>
<keyword evidence="7" id="KW-0067">ATP-binding</keyword>
<keyword evidence="9 11" id="KW-0472">Membrane</keyword>
<evidence type="ECO:0000256" key="1">
    <source>
        <dbReference type="ARBA" id="ARBA00004141"/>
    </source>
</evidence>
<dbReference type="GO" id="GO:0005524">
    <property type="term" value="F:ATP binding"/>
    <property type="evidence" value="ECO:0007669"/>
    <property type="project" value="UniProtKB-KW"/>
</dbReference>
<feature type="transmembrane region" description="Helical" evidence="11">
    <location>
        <begin position="608"/>
        <end position="628"/>
    </location>
</feature>
<dbReference type="EMBL" id="LVLJ01002028">
    <property type="protein sequence ID" value="OAE26925.1"/>
    <property type="molecule type" value="Genomic_DNA"/>
</dbReference>
<dbReference type="Pfam" id="PF08370">
    <property type="entry name" value="PDR_assoc"/>
    <property type="match status" value="1"/>
</dbReference>
<dbReference type="GO" id="GO:0016887">
    <property type="term" value="F:ATP hydrolysis activity"/>
    <property type="evidence" value="ECO:0007669"/>
    <property type="project" value="InterPro"/>
</dbReference>
<feature type="transmembrane region" description="Helical" evidence="11">
    <location>
        <begin position="1362"/>
        <end position="1385"/>
    </location>
</feature>
<dbReference type="Pfam" id="PF01061">
    <property type="entry name" value="ABC2_membrane"/>
    <property type="match status" value="2"/>
</dbReference>
<comment type="subcellular location">
    <subcellularLocation>
        <location evidence="1">Membrane</location>
        <topology evidence="1">Multi-pass membrane protein</topology>
    </subcellularLocation>
</comment>
<keyword evidence="6" id="KW-0547">Nucleotide-binding</keyword>
<feature type="domain" description="ABC transporter" evidence="12">
    <location>
        <begin position="938"/>
        <end position="1190"/>
    </location>
</feature>
<feature type="transmembrane region" description="Helical" evidence="11">
    <location>
        <begin position="1312"/>
        <end position="1330"/>
    </location>
</feature>
<dbReference type="InterPro" id="IPR003439">
    <property type="entry name" value="ABC_transporter-like_ATP-bd"/>
</dbReference>
<evidence type="ECO:0000313" key="13">
    <source>
        <dbReference type="EMBL" id="OAE26925.1"/>
    </source>
</evidence>